<dbReference type="InterPro" id="IPR051616">
    <property type="entry name" value="Cul2-RING_E3_ligase_SR"/>
</dbReference>
<keyword evidence="1" id="KW-0732">Signal</keyword>
<dbReference type="Gene3D" id="1.25.40.20">
    <property type="entry name" value="Ankyrin repeat-containing domain"/>
    <property type="match status" value="1"/>
</dbReference>
<feature type="chain" id="PRO_5012733958" evidence="1">
    <location>
        <begin position="21"/>
        <end position="280"/>
    </location>
</feature>
<protein>
    <submittedName>
        <fullName evidence="2">Uncharacterized protein</fullName>
    </submittedName>
</protein>
<accession>A0A1Y1Q9T5</accession>
<organism evidence="2 3">
    <name type="scientific">Thiothrix lacustris</name>
    <dbReference type="NCBI Taxonomy" id="525917"/>
    <lineage>
        <taxon>Bacteria</taxon>
        <taxon>Pseudomonadati</taxon>
        <taxon>Pseudomonadota</taxon>
        <taxon>Gammaproteobacteria</taxon>
        <taxon>Thiotrichales</taxon>
        <taxon>Thiotrichaceae</taxon>
        <taxon>Thiothrix</taxon>
    </lineage>
</organism>
<dbReference type="SMART" id="SM00248">
    <property type="entry name" value="ANK"/>
    <property type="match status" value="4"/>
</dbReference>
<sequence length="280" mass="30023">MLRGWIVILWLSGWLSPALASIYDPDPSFCDAYATKAVSQHNTAGAAHCDVSGLRWSSDLDGQKRWCETVSEAVAQAETQARAQALLACFGGNVSLNDADLALTPNTLGESMIGAVREGGLKRVKQLLAAGADLSFEGMQGNDGKILFVAMGREDMAMIKFFIGLGLDPNGTFNGGFSPIGMITDNHELLEYILSNGGDANNTGELYDFLQLPIISAILSKDVKAVQILIKHGARVQVDEMMDECLNNTLLDYAIKHGTPAIVAALRKAGAQTYAECQPR</sequence>
<dbReference type="PANTHER" id="PTHR46224:SF64">
    <property type="entry name" value="IQ MOTIF AND ANKYRIN REPEAT DOMAIN-CONTAINING PROTEIN 1"/>
    <property type="match status" value="1"/>
</dbReference>
<dbReference type="EMBL" id="MTEJ01000632">
    <property type="protein sequence ID" value="OQX00628.1"/>
    <property type="molecule type" value="Genomic_DNA"/>
</dbReference>
<evidence type="ECO:0000313" key="3">
    <source>
        <dbReference type="Proteomes" id="UP000192491"/>
    </source>
</evidence>
<dbReference type="PANTHER" id="PTHR46224">
    <property type="entry name" value="ANKYRIN REPEAT FAMILY PROTEIN"/>
    <property type="match status" value="1"/>
</dbReference>
<gene>
    <name evidence="2" type="ORF">BWK73_47995</name>
</gene>
<evidence type="ECO:0000313" key="2">
    <source>
        <dbReference type="EMBL" id="OQX00628.1"/>
    </source>
</evidence>
<dbReference type="AlphaFoldDB" id="A0A1Y1Q9T5"/>
<dbReference type="Pfam" id="PF12796">
    <property type="entry name" value="Ank_2"/>
    <property type="match status" value="1"/>
</dbReference>
<proteinExistence type="predicted"/>
<name>A0A1Y1Q9T5_9GAMM</name>
<dbReference type="Proteomes" id="UP000192491">
    <property type="component" value="Unassembled WGS sequence"/>
</dbReference>
<reference evidence="2 3" key="1">
    <citation type="submission" date="2017-01" db="EMBL/GenBank/DDBJ databases">
        <title>Novel large sulfur bacteria in the metagenomes of groundwater-fed chemosynthetic microbial mats in the Lake Huron basin.</title>
        <authorList>
            <person name="Sharrar A.M."/>
            <person name="Flood B.E."/>
            <person name="Bailey J.V."/>
            <person name="Jones D.S."/>
            <person name="Biddanda B."/>
            <person name="Ruberg S.A."/>
            <person name="Marcus D.N."/>
            <person name="Dick G.J."/>
        </authorList>
    </citation>
    <scope>NUCLEOTIDE SEQUENCE [LARGE SCALE GENOMIC DNA]</scope>
    <source>
        <strain evidence="2">A8</strain>
    </source>
</reference>
<feature type="signal peptide" evidence="1">
    <location>
        <begin position="1"/>
        <end position="20"/>
    </location>
</feature>
<evidence type="ECO:0000256" key="1">
    <source>
        <dbReference type="SAM" id="SignalP"/>
    </source>
</evidence>
<comment type="caution">
    <text evidence="2">The sequence shown here is derived from an EMBL/GenBank/DDBJ whole genome shotgun (WGS) entry which is preliminary data.</text>
</comment>
<dbReference type="InterPro" id="IPR002110">
    <property type="entry name" value="Ankyrin_rpt"/>
</dbReference>
<dbReference type="InterPro" id="IPR036770">
    <property type="entry name" value="Ankyrin_rpt-contain_sf"/>
</dbReference>
<dbReference type="SUPFAM" id="SSF48403">
    <property type="entry name" value="Ankyrin repeat"/>
    <property type="match status" value="1"/>
</dbReference>